<dbReference type="Pfam" id="PF13343">
    <property type="entry name" value="SBP_bac_6"/>
    <property type="match status" value="1"/>
</dbReference>
<dbReference type="GO" id="GO:0030975">
    <property type="term" value="F:thiamine binding"/>
    <property type="evidence" value="ECO:0007669"/>
    <property type="project" value="TreeGrafter"/>
</dbReference>
<dbReference type="InterPro" id="IPR026045">
    <property type="entry name" value="Ferric-bd"/>
</dbReference>
<dbReference type="PIRSF" id="PIRSF002825">
    <property type="entry name" value="CfbpA"/>
    <property type="match status" value="1"/>
</dbReference>
<reference evidence="3 4" key="1">
    <citation type="submission" date="2019-07" db="EMBL/GenBank/DDBJ databases">
        <authorList>
            <person name="Zhao L.H."/>
        </authorList>
    </citation>
    <scope>NUCLEOTIDE SEQUENCE [LARGE SCALE GENOMIC DNA]</scope>
    <source>
        <strain evidence="3 4">Co35</strain>
    </source>
</reference>
<dbReference type="Gene3D" id="3.40.190.10">
    <property type="entry name" value="Periplasmic binding protein-like II"/>
    <property type="match status" value="2"/>
</dbReference>
<dbReference type="AlphaFoldDB" id="A0A554RXB3"/>
<organism evidence="3 4">
    <name type="scientific">Aeromicrobium piscarium</name>
    <dbReference type="NCBI Taxonomy" id="2590901"/>
    <lineage>
        <taxon>Bacteria</taxon>
        <taxon>Bacillati</taxon>
        <taxon>Actinomycetota</taxon>
        <taxon>Actinomycetes</taxon>
        <taxon>Propionibacteriales</taxon>
        <taxon>Nocardioidaceae</taxon>
        <taxon>Aeromicrobium</taxon>
    </lineage>
</organism>
<dbReference type="GO" id="GO:0015888">
    <property type="term" value="P:thiamine transport"/>
    <property type="evidence" value="ECO:0007669"/>
    <property type="project" value="TreeGrafter"/>
</dbReference>
<gene>
    <name evidence="3" type="ORF">FNM00_13845</name>
</gene>
<sequence>MRVRTLQMAAVGATAIALLAGCGSDSGDGAGSVTAYCSMSEDDCQTLVDDFTAETGIDVAYVRMSVGENLARIKAEADNPQAALWIGGSAETYVQAAEEGLLAPYAAEGIDQVDEIYRDPDDLWTPTSTAPVAFASNQALLDDLGVEAPTSWEDLADPAFANSVVLAHPASSGTGAAVVSTLVQLYGEDEAFDLMKRIDANVAQYTRSGGAPTRMVGLGEAAVSATYLMDVELGMVEGYDITASFPEEGTGFGINAAAVIADAPEDQIEGAEAFLDWVLTEGGQESMMTTFWQPVIPGITNPEAEVDTSEVTLMDYDTFWAGQHRGELIERFDAEIRHGSEAE</sequence>
<dbReference type="CDD" id="cd13544">
    <property type="entry name" value="PBP2_Fbp_like_1"/>
    <property type="match status" value="1"/>
</dbReference>
<dbReference type="GO" id="GO:0030288">
    <property type="term" value="C:outer membrane-bounded periplasmic space"/>
    <property type="evidence" value="ECO:0007669"/>
    <property type="project" value="TreeGrafter"/>
</dbReference>
<proteinExistence type="predicted"/>
<dbReference type="EMBL" id="VLNT01000012">
    <property type="protein sequence ID" value="TSD58736.1"/>
    <property type="molecule type" value="Genomic_DNA"/>
</dbReference>
<dbReference type="GO" id="GO:0030976">
    <property type="term" value="F:thiamine pyrophosphate binding"/>
    <property type="evidence" value="ECO:0007669"/>
    <property type="project" value="TreeGrafter"/>
</dbReference>
<evidence type="ECO:0000256" key="1">
    <source>
        <dbReference type="ARBA" id="ARBA00022729"/>
    </source>
</evidence>
<feature type="signal peptide" evidence="2">
    <location>
        <begin position="1"/>
        <end position="20"/>
    </location>
</feature>
<protein>
    <submittedName>
        <fullName evidence="3">ABC transporter substrate-binding protein</fullName>
    </submittedName>
</protein>
<dbReference type="Proteomes" id="UP000316988">
    <property type="component" value="Unassembled WGS sequence"/>
</dbReference>
<evidence type="ECO:0000313" key="3">
    <source>
        <dbReference type="EMBL" id="TSD58736.1"/>
    </source>
</evidence>
<name>A0A554RXB3_9ACTN</name>
<dbReference type="PANTHER" id="PTHR30006">
    <property type="entry name" value="THIAMINE-BINDING PERIPLASMIC PROTEIN-RELATED"/>
    <property type="match status" value="1"/>
</dbReference>
<keyword evidence="4" id="KW-1185">Reference proteome</keyword>
<accession>A0A554RXB3</accession>
<feature type="chain" id="PRO_5039368801" evidence="2">
    <location>
        <begin position="21"/>
        <end position="343"/>
    </location>
</feature>
<dbReference type="OrthoDB" id="9770625at2"/>
<comment type="caution">
    <text evidence="3">The sequence shown here is derived from an EMBL/GenBank/DDBJ whole genome shotgun (WGS) entry which is preliminary data.</text>
</comment>
<keyword evidence="1 2" id="KW-0732">Signal</keyword>
<dbReference type="RefSeq" id="WP_143914140.1">
    <property type="nucleotide sequence ID" value="NZ_VLNT01000012.1"/>
</dbReference>
<dbReference type="PANTHER" id="PTHR30006:SF2">
    <property type="entry name" value="ABC TRANSPORTER SUBSTRATE-BINDING PROTEIN"/>
    <property type="match status" value="1"/>
</dbReference>
<evidence type="ECO:0000313" key="4">
    <source>
        <dbReference type="Proteomes" id="UP000316988"/>
    </source>
</evidence>
<dbReference type="PROSITE" id="PS51257">
    <property type="entry name" value="PROKAR_LIPOPROTEIN"/>
    <property type="match status" value="1"/>
</dbReference>
<dbReference type="SUPFAM" id="SSF53850">
    <property type="entry name" value="Periplasmic binding protein-like II"/>
    <property type="match status" value="1"/>
</dbReference>
<evidence type="ECO:0000256" key="2">
    <source>
        <dbReference type="SAM" id="SignalP"/>
    </source>
</evidence>